<dbReference type="Proteomes" id="UP000575068">
    <property type="component" value="Unassembled WGS sequence"/>
</dbReference>
<feature type="signal peptide" evidence="1">
    <location>
        <begin position="1"/>
        <end position="25"/>
    </location>
</feature>
<reference evidence="2 3" key="1">
    <citation type="submission" date="2020-08" db="EMBL/GenBank/DDBJ databases">
        <title>Genomic Encyclopedia of Type Strains, Phase IV (KMG-IV): sequencing the most valuable type-strain genomes for metagenomic binning, comparative biology and taxonomic classification.</title>
        <authorList>
            <person name="Goeker M."/>
        </authorList>
    </citation>
    <scope>NUCLEOTIDE SEQUENCE [LARGE SCALE GENOMIC DNA]</scope>
    <source>
        <strain evidence="2 3">DSM 7465</strain>
    </source>
</reference>
<organism evidence="2 3">
    <name type="scientific">Rhizorhapis suberifaciens</name>
    <name type="common">corky root of lettuce</name>
    <dbReference type="NCBI Taxonomy" id="13656"/>
    <lineage>
        <taxon>Bacteria</taxon>
        <taxon>Pseudomonadati</taxon>
        <taxon>Pseudomonadota</taxon>
        <taxon>Alphaproteobacteria</taxon>
        <taxon>Sphingomonadales</taxon>
        <taxon>Sphingomonadaceae</taxon>
        <taxon>Rhizorhapis</taxon>
    </lineage>
</organism>
<keyword evidence="3" id="KW-1185">Reference proteome</keyword>
<evidence type="ECO:0000313" key="2">
    <source>
        <dbReference type="EMBL" id="MBB4640625.1"/>
    </source>
</evidence>
<dbReference type="PANTHER" id="PTHR38075:SF1">
    <property type="entry name" value="DUF4139 DOMAIN-CONTAINING PROTEIN"/>
    <property type="match status" value="1"/>
</dbReference>
<sequence length="521" mass="55946">MPVRNDGKVWALGLVLLLTGAPAFSQTTITSPAPGSTSVTIYRDPDRGDGGIDLSWLNGFALITEHRRIAVPQGESLIRFEGVANGMIAVSAVVTGLPGGVIQKNRDAKLLTPASLLDGALGNRVHIRRTNIATGKIIEAEAVIRSGADNAVVLQTAEGVEGLRCSGLPETLVHGTMPEGLSAKPTLSVTTRSEQATTADVTLTYLATGFDWSANYVARVNAEGRTLDLLGWLTVANSNDISFADSQLLAVAGRVNRKSSFAELVAPEPSPVLNLRCWPMDTTSTADIQMYEQMMAGSPAPPPAPMMARMEAAAADVVVTAQSRKAVQEDLGDLKLYRVPMRVDVNANGQKQMAMLEKRGVPFTHVYGATLWPENVTDAAPLQMLIRMRNREKDGLGAPLPSGGLALFESVNGQEMLVGEDKLRDHAVGEEVEVKVGASPQLQFRLECVQCGKGAKSSYRLTITNANNRPAAVELRLQQSDGFTYSRTSTKLARKEGDLLWKAMVPANGSARLDYTLMRRQ</sequence>
<protein>
    <recommendedName>
        <fullName evidence="4">DUF4139 domain-containing protein</fullName>
    </recommendedName>
</protein>
<dbReference type="AlphaFoldDB" id="A0A840HRQ5"/>
<evidence type="ECO:0008006" key="4">
    <source>
        <dbReference type="Google" id="ProtNLM"/>
    </source>
</evidence>
<dbReference type="PANTHER" id="PTHR38075">
    <property type="entry name" value="DUF4139 DOMAIN-CONTAINING PROTEIN"/>
    <property type="match status" value="1"/>
</dbReference>
<dbReference type="EMBL" id="JACHOV010000003">
    <property type="protein sequence ID" value="MBB4640625.1"/>
    <property type="molecule type" value="Genomic_DNA"/>
</dbReference>
<name>A0A840HRQ5_9SPHN</name>
<proteinExistence type="predicted"/>
<comment type="caution">
    <text evidence="2">The sequence shown here is derived from an EMBL/GenBank/DDBJ whole genome shotgun (WGS) entry which is preliminary data.</text>
</comment>
<evidence type="ECO:0000256" key="1">
    <source>
        <dbReference type="SAM" id="SignalP"/>
    </source>
</evidence>
<keyword evidence="1" id="KW-0732">Signal</keyword>
<gene>
    <name evidence="2" type="ORF">HNQ99_000918</name>
</gene>
<evidence type="ECO:0000313" key="3">
    <source>
        <dbReference type="Proteomes" id="UP000575068"/>
    </source>
</evidence>
<feature type="chain" id="PRO_5032799949" description="DUF4139 domain-containing protein" evidence="1">
    <location>
        <begin position="26"/>
        <end position="521"/>
    </location>
</feature>
<dbReference type="RefSeq" id="WP_184474472.1">
    <property type="nucleotide sequence ID" value="NZ_JACHOV010000003.1"/>
</dbReference>
<accession>A0A840HRQ5</accession>